<dbReference type="InterPro" id="IPR018236">
    <property type="entry name" value="SAICAR_synthetase_CS"/>
</dbReference>
<dbReference type="AlphaFoldDB" id="A0A840QMG0"/>
<organism evidence="13 14">
    <name type="scientific">Texcoconibacillus texcoconensis</name>
    <dbReference type="NCBI Taxonomy" id="1095777"/>
    <lineage>
        <taxon>Bacteria</taxon>
        <taxon>Bacillati</taxon>
        <taxon>Bacillota</taxon>
        <taxon>Bacilli</taxon>
        <taxon>Bacillales</taxon>
        <taxon>Bacillaceae</taxon>
        <taxon>Texcoconibacillus</taxon>
    </lineage>
</organism>
<evidence type="ECO:0000313" key="13">
    <source>
        <dbReference type="EMBL" id="MBB5172564.1"/>
    </source>
</evidence>
<evidence type="ECO:0000256" key="3">
    <source>
        <dbReference type="ARBA" id="ARBA00012217"/>
    </source>
</evidence>
<dbReference type="GO" id="GO:0006189">
    <property type="term" value="P:'de novo' IMP biosynthetic process"/>
    <property type="evidence" value="ECO:0007669"/>
    <property type="project" value="UniProtKB-UniRule"/>
</dbReference>
<dbReference type="Gene3D" id="3.30.470.20">
    <property type="entry name" value="ATP-grasp fold, B domain"/>
    <property type="match status" value="1"/>
</dbReference>
<dbReference type="PROSITE" id="PS01058">
    <property type="entry name" value="SAICAR_SYNTHETASE_2"/>
    <property type="match status" value="1"/>
</dbReference>
<dbReference type="Pfam" id="PF01259">
    <property type="entry name" value="SAICAR_synt"/>
    <property type="match status" value="1"/>
</dbReference>
<evidence type="ECO:0000313" key="14">
    <source>
        <dbReference type="Proteomes" id="UP000551878"/>
    </source>
</evidence>
<dbReference type="Gene3D" id="3.30.200.20">
    <property type="entry name" value="Phosphorylase Kinase, domain 1"/>
    <property type="match status" value="1"/>
</dbReference>
<evidence type="ECO:0000256" key="1">
    <source>
        <dbReference type="ARBA" id="ARBA00004672"/>
    </source>
</evidence>
<dbReference type="PANTHER" id="PTHR43599:SF3">
    <property type="entry name" value="SI:DKEY-6E2.2"/>
    <property type="match status" value="1"/>
</dbReference>
<dbReference type="FunFam" id="3.30.470.20:FF:000006">
    <property type="entry name" value="Phosphoribosylaminoimidazole-succinocarboxamide synthase"/>
    <property type="match status" value="1"/>
</dbReference>
<evidence type="ECO:0000256" key="6">
    <source>
        <dbReference type="ARBA" id="ARBA00022741"/>
    </source>
</evidence>
<gene>
    <name evidence="11" type="primary">purC</name>
    <name evidence="13" type="ORF">HNQ41_000708</name>
</gene>
<evidence type="ECO:0000256" key="7">
    <source>
        <dbReference type="ARBA" id="ARBA00022755"/>
    </source>
</evidence>
<protein>
    <recommendedName>
        <fullName evidence="4 11">Phosphoribosylaminoimidazole-succinocarboxamide synthase</fullName>
        <ecNumber evidence="3 11">6.3.2.6</ecNumber>
    </recommendedName>
    <alternativeName>
        <fullName evidence="9 11">SAICAR synthetase</fullName>
    </alternativeName>
</protein>
<dbReference type="RefSeq" id="WP_184663014.1">
    <property type="nucleotide sequence ID" value="NZ_JACHHB010000002.1"/>
</dbReference>
<evidence type="ECO:0000256" key="11">
    <source>
        <dbReference type="HAMAP-Rule" id="MF_00137"/>
    </source>
</evidence>
<dbReference type="HAMAP" id="MF_00137">
    <property type="entry name" value="SAICAR_synth"/>
    <property type="match status" value="1"/>
</dbReference>
<keyword evidence="7 11" id="KW-0658">Purine biosynthesis</keyword>
<name>A0A840QMG0_9BACI</name>
<dbReference type="GO" id="GO:0004639">
    <property type="term" value="F:phosphoribosylaminoimidazolesuccinocarboxamide synthase activity"/>
    <property type="evidence" value="ECO:0007669"/>
    <property type="project" value="UniProtKB-UniRule"/>
</dbReference>
<dbReference type="UniPathway" id="UPA00074">
    <property type="reaction ID" value="UER00131"/>
</dbReference>
<dbReference type="InterPro" id="IPR033934">
    <property type="entry name" value="SAICAR_synt_PurC"/>
</dbReference>
<dbReference type="EC" id="6.3.2.6" evidence="3 11"/>
<dbReference type="GO" id="GO:0009236">
    <property type="term" value="P:cobalamin biosynthetic process"/>
    <property type="evidence" value="ECO:0007669"/>
    <property type="project" value="InterPro"/>
</dbReference>
<keyword evidence="5 11" id="KW-0436">Ligase</keyword>
<dbReference type="CDD" id="cd01415">
    <property type="entry name" value="SAICAR_synt_PurC"/>
    <property type="match status" value="1"/>
</dbReference>
<keyword evidence="8 11" id="KW-0067">ATP-binding</keyword>
<dbReference type="InterPro" id="IPR001636">
    <property type="entry name" value="SAICAR_synth"/>
</dbReference>
<accession>A0A840QMG0</accession>
<dbReference type="Proteomes" id="UP000551878">
    <property type="component" value="Unassembled WGS sequence"/>
</dbReference>
<evidence type="ECO:0000256" key="8">
    <source>
        <dbReference type="ARBA" id="ARBA00022840"/>
    </source>
</evidence>
<evidence type="ECO:0000256" key="9">
    <source>
        <dbReference type="ARBA" id="ARBA00030409"/>
    </source>
</evidence>
<comment type="pathway">
    <text evidence="1 11">Purine metabolism; IMP biosynthesis via de novo pathway; 5-amino-1-(5-phospho-D-ribosyl)imidazole-4-carboxamide from 5-amino-1-(5-phospho-D-ribosyl)imidazole-4-carboxylate: step 1/2.</text>
</comment>
<dbReference type="PROSITE" id="PS01057">
    <property type="entry name" value="SAICAR_SYNTHETASE_1"/>
    <property type="match status" value="1"/>
</dbReference>
<keyword evidence="6 11" id="KW-0547">Nucleotide-binding</keyword>
<dbReference type="NCBIfam" id="TIGR00081">
    <property type="entry name" value="purC"/>
    <property type="match status" value="1"/>
</dbReference>
<evidence type="ECO:0000256" key="2">
    <source>
        <dbReference type="ARBA" id="ARBA00010190"/>
    </source>
</evidence>
<sequence length="236" mass="27106">MSSCLYEGKAKRIYSTDDPDRFRIAYKDEATAFDGEKKAQIEGKGKLNNEISCLIFARLKEAGVTSHWVKRLSETEQLVERVEIIPLEVVVRNIAAGSLVRHLGFEKGRVLNSPIFEWYYKDDDLGDPLINEDHIRELGVASKQQCEQMRTQAIQVNQVLKEIFLSMGITLVDFKLEFGLNSEGKIVLADEISPDTCRLWDKETNEPFDKDLFRFQLGDLQTGYEEIYYRLQGGKQ</sequence>
<dbReference type="SUPFAM" id="SSF56104">
    <property type="entry name" value="SAICAR synthase-like"/>
    <property type="match status" value="1"/>
</dbReference>
<dbReference type="GO" id="GO:0005524">
    <property type="term" value="F:ATP binding"/>
    <property type="evidence" value="ECO:0007669"/>
    <property type="project" value="UniProtKB-KW"/>
</dbReference>
<comment type="caution">
    <text evidence="13">The sequence shown here is derived from an EMBL/GenBank/DDBJ whole genome shotgun (WGS) entry which is preliminary data.</text>
</comment>
<keyword evidence="14" id="KW-1185">Reference proteome</keyword>
<evidence type="ECO:0000256" key="5">
    <source>
        <dbReference type="ARBA" id="ARBA00022598"/>
    </source>
</evidence>
<dbReference type="EMBL" id="JACHHB010000002">
    <property type="protein sequence ID" value="MBB5172564.1"/>
    <property type="molecule type" value="Genomic_DNA"/>
</dbReference>
<dbReference type="InterPro" id="IPR050089">
    <property type="entry name" value="SAICAR_synthetase"/>
</dbReference>
<evidence type="ECO:0000259" key="12">
    <source>
        <dbReference type="Pfam" id="PF01259"/>
    </source>
</evidence>
<proteinExistence type="inferred from homology"/>
<dbReference type="PANTHER" id="PTHR43599">
    <property type="entry name" value="MULTIFUNCTIONAL PROTEIN ADE2"/>
    <property type="match status" value="1"/>
</dbReference>
<evidence type="ECO:0000256" key="4">
    <source>
        <dbReference type="ARBA" id="ARBA00016460"/>
    </source>
</evidence>
<comment type="catalytic activity">
    <reaction evidence="10 11">
        <text>5-amino-1-(5-phospho-D-ribosyl)imidazole-4-carboxylate + L-aspartate + ATP = (2S)-2-[5-amino-1-(5-phospho-beta-D-ribosyl)imidazole-4-carboxamido]succinate + ADP + phosphate + 2 H(+)</text>
        <dbReference type="Rhea" id="RHEA:22628"/>
        <dbReference type="ChEBI" id="CHEBI:15378"/>
        <dbReference type="ChEBI" id="CHEBI:29991"/>
        <dbReference type="ChEBI" id="CHEBI:30616"/>
        <dbReference type="ChEBI" id="CHEBI:43474"/>
        <dbReference type="ChEBI" id="CHEBI:58443"/>
        <dbReference type="ChEBI" id="CHEBI:77657"/>
        <dbReference type="ChEBI" id="CHEBI:456216"/>
        <dbReference type="EC" id="6.3.2.6"/>
    </reaction>
</comment>
<evidence type="ECO:0000256" key="10">
    <source>
        <dbReference type="ARBA" id="ARBA00048475"/>
    </source>
</evidence>
<comment type="similarity">
    <text evidence="2 11">Belongs to the SAICAR synthetase family.</text>
</comment>
<dbReference type="InterPro" id="IPR028923">
    <property type="entry name" value="SAICAR_synt/ADE2_N"/>
</dbReference>
<feature type="domain" description="SAICAR synthetase/ADE2 N-terminal" evidence="12">
    <location>
        <begin position="5"/>
        <end position="228"/>
    </location>
</feature>
<reference evidence="13 14" key="1">
    <citation type="submission" date="2020-08" db="EMBL/GenBank/DDBJ databases">
        <title>Genomic Encyclopedia of Type Strains, Phase IV (KMG-IV): sequencing the most valuable type-strain genomes for metagenomic binning, comparative biology and taxonomic classification.</title>
        <authorList>
            <person name="Goeker M."/>
        </authorList>
    </citation>
    <scope>NUCLEOTIDE SEQUENCE [LARGE SCALE GENOMIC DNA]</scope>
    <source>
        <strain evidence="13 14">DSM 24696</strain>
    </source>
</reference>